<sequence length="217" mass="24110">MKQYTKSLLQEFFLKWPRLSYLESSMEAAIEESVNRIRRGGKILLCGNGGSAADCEHIAGELLKEFYIKRPLSDAYKDRLKNYYGEEGVYLGEHLQGAIEAISLVSHTGLLSAYGNDAAPELSYAQQIVAYGGENDVLLSISTSGNAKNVIYASMMARMKGTYVIGLTGEGGGNLKQYTDTILNVPEYETYLVQELHLPMYHLYCRGLEYEIFGGES</sequence>
<dbReference type="InterPro" id="IPR001347">
    <property type="entry name" value="SIS_dom"/>
</dbReference>
<dbReference type="PANTHER" id="PTHR30390">
    <property type="entry name" value="SEDOHEPTULOSE 7-PHOSPHATE ISOMERASE / DNAA INITIATOR-ASSOCIATING FACTOR FOR REPLICATION INITIATION"/>
    <property type="match status" value="1"/>
</dbReference>
<proteinExistence type="predicted"/>
<reference evidence="2 3" key="1">
    <citation type="submission" date="2016-10" db="EMBL/GenBank/DDBJ databases">
        <authorList>
            <person name="de Groot N.N."/>
        </authorList>
    </citation>
    <scope>NUCLEOTIDE SEQUENCE [LARGE SCALE GENOMIC DNA]</scope>
    <source>
        <strain evidence="2 3">ML2</strain>
    </source>
</reference>
<dbReference type="EMBL" id="FOVK01000005">
    <property type="protein sequence ID" value="SFN78902.1"/>
    <property type="molecule type" value="Genomic_DNA"/>
</dbReference>
<gene>
    <name evidence="2" type="ORF">SAMN04488695_10590</name>
</gene>
<dbReference type="InterPro" id="IPR050099">
    <property type="entry name" value="SIS_GmhA/DiaA_subfam"/>
</dbReference>
<dbReference type="Proteomes" id="UP000181899">
    <property type="component" value="Unassembled WGS sequence"/>
</dbReference>
<feature type="domain" description="SIS" evidence="1">
    <location>
        <begin position="33"/>
        <end position="213"/>
    </location>
</feature>
<keyword evidence="3" id="KW-1185">Reference proteome</keyword>
<dbReference type="SUPFAM" id="SSF53697">
    <property type="entry name" value="SIS domain"/>
    <property type="match status" value="1"/>
</dbReference>
<evidence type="ECO:0000313" key="2">
    <source>
        <dbReference type="EMBL" id="SFN78902.1"/>
    </source>
</evidence>
<dbReference type="AlphaFoldDB" id="A0A1I5BWD5"/>
<evidence type="ECO:0000313" key="3">
    <source>
        <dbReference type="Proteomes" id="UP000181899"/>
    </source>
</evidence>
<dbReference type="GO" id="GO:1901135">
    <property type="term" value="P:carbohydrate derivative metabolic process"/>
    <property type="evidence" value="ECO:0007669"/>
    <property type="project" value="InterPro"/>
</dbReference>
<keyword evidence="2" id="KW-0413">Isomerase</keyword>
<dbReference type="InterPro" id="IPR035461">
    <property type="entry name" value="GmhA/DiaA"/>
</dbReference>
<dbReference type="Pfam" id="PF13580">
    <property type="entry name" value="SIS_2"/>
    <property type="match status" value="2"/>
</dbReference>
<accession>A0A1I5BWD5</accession>
<dbReference type="PROSITE" id="PS51464">
    <property type="entry name" value="SIS"/>
    <property type="match status" value="1"/>
</dbReference>
<dbReference type="Gene3D" id="3.40.50.10490">
    <property type="entry name" value="Glucose-6-phosphate isomerase like protein, domain 1"/>
    <property type="match status" value="1"/>
</dbReference>
<organism evidence="2 3">
    <name type="scientific">Proteiniclasticum ruminis</name>
    <dbReference type="NCBI Taxonomy" id="398199"/>
    <lineage>
        <taxon>Bacteria</taxon>
        <taxon>Bacillati</taxon>
        <taxon>Bacillota</taxon>
        <taxon>Clostridia</taxon>
        <taxon>Eubacteriales</taxon>
        <taxon>Clostridiaceae</taxon>
        <taxon>Proteiniclasticum</taxon>
    </lineage>
</organism>
<protein>
    <submittedName>
        <fullName evidence="2">D-sedoheptulose 7-phosphate isomerase</fullName>
    </submittedName>
</protein>
<dbReference type="PANTHER" id="PTHR30390:SF6">
    <property type="entry name" value="DNAA INITIATOR-ASSOCIATING PROTEIN DIAA"/>
    <property type="match status" value="1"/>
</dbReference>
<dbReference type="OrthoDB" id="9781311at2"/>
<dbReference type="CDD" id="cd05006">
    <property type="entry name" value="SIS_GmhA"/>
    <property type="match status" value="1"/>
</dbReference>
<dbReference type="GO" id="GO:0016853">
    <property type="term" value="F:isomerase activity"/>
    <property type="evidence" value="ECO:0007669"/>
    <property type="project" value="UniProtKB-KW"/>
</dbReference>
<evidence type="ECO:0000259" key="1">
    <source>
        <dbReference type="PROSITE" id="PS51464"/>
    </source>
</evidence>
<name>A0A1I5BWD5_9CLOT</name>
<dbReference type="RefSeq" id="WP_074912049.1">
    <property type="nucleotide sequence ID" value="NZ_FOVK01000005.1"/>
</dbReference>
<dbReference type="GO" id="GO:0097367">
    <property type="term" value="F:carbohydrate derivative binding"/>
    <property type="evidence" value="ECO:0007669"/>
    <property type="project" value="InterPro"/>
</dbReference>
<dbReference type="InterPro" id="IPR046348">
    <property type="entry name" value="SIS_dom_sf"/>
</dbReference>